<dbReference type="Gene3D" id="3.20.20.140">
    <property type="entry name" value="Metal-dependent hydrolases"/>
    <property type="match status" value="1"/>
</dbReference>
<gene>
    <name evidence="4 6" type="primary">mtaD</name>
    <name evidence="6" type="ORF">DSCOOX_44020</name>
</gene>
<dbReference type="GO" id="GO:0046872">
    <property type="term" value="F:metal ion binding"/>
    <property type="evidence" value="ECO:0007669"/>
    <property type="project" value="UniProtKB-KW"/>
</dbReference>
<feature type="binding site" evidence="4">
    <location>
        <position position="220"/>
    </location>
    <ligand>
        <name>substrate</name>
    </ligand>
</feature>
<feature type="binding site" evidence="4">
    <location>
        <position position="98"/>
    </location>
    <ligand>
        <name>substrate</name>
    </ligand>
</feature>
<dbReference type="PANTHER" id="PTHR43794:SF11">
    <property type="entry name" value="AMIDOHYDROLASE-RELATED DOMAIN-CONTAINING PROTEIN"/>
    <property type="match status" value="1"/>
</dbReference>
<evidence type="ECO:0000259" key="5">
    <source>
        <dbReference type="Pfam" id="PF01979"/>
    </source>
</evidence>
<comment type="cofactor">
    <cofactor evidence="4">
        <name>Zn(2+)</name>
        <dbReference type="ChEBI" id="CHEBI:29105"/>
    </cofactor>
    <text evidence="4">Binds 1 zinc ion per subunit.</text>
</comment>
<keyword evidence="2 4" id="KW-0378">Hydrolase</keyword>
<feature type="domain" description="Amidohydrolase-related" evidence="5">
    <location>
        <begin position="60"/>
        <end position="408"/>
    </location>
</feature>
<proteinExistence type="inferred from homology"/>
<dbReference type="EC" id="3.5.4.31" evidence="4"/>
<feature type="binding site" evidence="4">
    <location>
        <position position="305"/>
    </location>
    <ligand>
        <name>Zn(2+)</name>
        <dbReference type="ChEBI" id="CHEBI:29105"/>
    </ligand>
</feature>
<comment type="similarity">
    <text evidence="4">Belongs to the metallo-dependent hydrolases superfamily. MTA/SAH deaminase family.</text>
</comment>
<sequence>MTGSVDLLITNGIVMTMGADNRIVDNGAVAVCGDAITAVGPAGEFAALTARETIDAGGGIIMPGLVNTHTHAAMTLFRGLADDLPLMTWLNDHIFPAEALLDPQKVQAGTLLGCAEMILSGTTCFCDMYLFEGAVAEAARTAGLRAVVGEVLYDFPSPNYGPIENGFAYTCELIDRWRDDPLVSIAVEPHSPYLCAPDLLTTAAGIARDNRVPMVIHLSETRSEVADIRKKYGLTPVQHLADLGVLGENLLACHCVILDENDMDLLQRHGVKVAHNPESNMKLASGIAPVAELLARGVCVGLGTDGCSSNNNLDLFAEMDMAAKLHKASRLDPTVLDATTVLRMATIEGARALGLDGITGSIETGKKADIIVIDTRKPHLTPMYHPASHLVYAVGGSDVSATVVGGRVLMKDRQLLHLDLEKIMADARQIADEIRRHQDGL</sequence>
<dbReference type="Proteomes" id="UP000422108">
    <property type="component" value="Chromosome"/>
</dbReference>
<dbReference type="GO" id="GO:0050270">
    <property type="term" value="F:S-adenosylhomocysteine deaminase activity"/>
    <property type="evidence" value="ECO:0007669"/>
    <property type="project" value="UniProtKB-UniRule"/>
</dbReference>
<feature type="binding site" evidence="4">
    <location>
        <position position="190"/>
    </location>
    <ligand>
        <name>substrate</name>
    </ligand>
</feature>
<feature type="binding site" evidence="4">
    <location>
        <position position="71"/>
    </location>
    <ligand>
        <name>Zn(2+)</name>
        <dbReference type="ChEBI" id="CHEBI:29105"/>
    </ligand>
</feature>
<evidence type="ECO:0000256" key="3">
    <source>
        <dbReference type="ARBA" id="ARBA00022833"/>
    </source>
</evidence>
<evidence type="ECO:0000256" key="1">
    <source>
        <dbReference type="ARBA" id="ARBA00022723"/>
    </source>
</evidence>
<dbReference type="SUPFAM" id="SSF51556">
    <property type="entry name" value="Metallo-dependent hydrolases"/>
    <property type="match status" value="1"/>
</dbReference>
<keyword evidence="7" id="KW-1185">Reference proteome</keyword>
<dbReference type="EC" id="3.5.4.28" evidence="4"/>
<dbReference type="InterPro" id="IPR011059">
    <property type="entry name" value="Metal-dep_hydrolase_composite"/>
</dbReference>
<evidence type="ECO:0000313" key="6">
    <source>
        <dbReference type="EMBL" id="BBO91222.1"/>
    </source>
</evidence>
<feature type="binding site" evidence="4">
    <location>
        <position position="217"/>
    </location>
    <ligand>
        <name>Zn(2+)</name>
        <dbReference type="ChEBI" id="CHEBI:29105"/>
    </ligand>
</feature>
<dbReference type="SUPFAM" id="SSF51338">
    <property type="entry name" value="Composite domain of metallo-dependent hydrolases"/>
    <property type="match status" value="1"/>
</dbReference>
<evidence type="ECO:0000256" key="4">
    <source>
        <dbReference type="HAMAP-Rule" id="MF_01281"/>
    </source>
</evidence>
<dbReference type="RefSeq" id="WP_155312176.1">
    <property type="nucleotide sequence ID" value="NZ_AP021879.1"/>
</dbReference>
<comment type="function">
    <text evidence="4">Catalyzes the deamination of 5-methylthioadenosine and S-adenosyl-L-homocysteine into 5-methylthioinosine and S-inosyl-L-homocysteine, respectively. Is also able to deaminate adenosine.</text>
</comment>
<dbReference type="InterPro" id="IPR006680">
    <property type="entry name" value="Amidohydro-rel"/>
</dbReference>
<dbReference type="InterPro" id="IPR023512">
    <property type="entry name" value="Deaminase_MtaD/DadD"/>
</dbReference>
<dbReference type="Pfam" id="PF01979">
    <property type="entry name" value="Amidohydro_1"/>
    <property type="match status" value="1"/>
</dbReference>
<dbReference type="GO" id="GO:0090614">
    <property type="term" value="F:5'-methylthioadenosine deaminase activity"/>
    <property type="evidence" value="ECO:0007669"/>
    <property type="project" value="UniProtKB-UniRule"/>
</dbReference>
<dbReference type="InterPro" id="IPR050287">
    <property type="entry name" value="MTA/SAH_deaminase"/>
</dbReference>
<dbReference type="FunFam" id="3.20.20.140:FF:000014">
    <property type="entry name" value="5-methylthioadenosine/S-adenosylhomocysteine deaminase"/>
    <property type="match status" value="1"/>
</dbReference>
<name>A0A5K8AF00_9BACT</name>
<evidence type="ECO:0000256" key="2">
    <source>
        <dbReference type="ARBA" id="ARBA00022801"/>
    </source>
</evidence>
<keyword evidence="1 4" id="KW-0479">Metal-binding</keyword>
<dbReference type="InterPro" id="IPR032466">
    <property type="entry name" value="Metal_Hydrolase"/>
</dbReference>
<comment type="catalytic activity">
    <reaction evidence="4">
        <text>S-adenosyl-L-homocysteine + H2O + H(+) = S-inosyl-L-homocysteine + NH4(+)</text>
        <dbReference type="Rhea" id="RHEA:20716"/>
        <dbReference type="ChEBI" id="CHEBI:15377"/>
        <dbReference type="ChEBI" id="CHEBI:15378"/>
        <dbReference type="ChEBI" id="CHEBI:28938"/>
        <dbReference type="ChEBI" id="CHEBI:57856"/>
        <dbReference type="ChEBI" id="CHEBI:57985"/>
        <dbReference type="EC" id="3.5.4.28"/>
    </reaction>
</comment>
<dbReference type="AlphaFoldDB" id="A0A5K8AF00"/>
<dbReference type="PANTHER" id="PTHR43794">
    <property type="entry name" value="AMINOHYDROLASE SSNA-RELATED"/>
    <property type="match status" value="1"/>
</dbReference>
<dbReference type="CDD" id="cd01298">
    <property type="entry name" value="ATZ_TRZ_like"/>
    <property type="match status" value="1"/>
</dbReference>
<accession>A0A5K8AF00</accession>
<dbReference type="EMBL" id="AP021879">
    <property type="protein sequence ID" value="BBO91222.1"/>
    <property type="molecule type" value="Genomic_DNA"/>
</dbReference>
<protein>
    <recommendedName>
        <fullName evidence="4">5-methylthioadenosine/S-adenosylhomocysteine deaminase</fullName>
        <shortName evidence="4">MTA/SAH deaminase</shortName>
        <ecNumber evidence="4">3.5.4.28</ecNumber>
        <ecNumber evidence="4">3.5.4.31</ecNumber>
    </recommendedName>
</protein>
<keyword evidence="3 4" id="KW-0862">Zinc</keyword>
<evidence type="ECO:0000313" key="7">
    <source>
        <dbReference type="Proteomes" id="UP000422108"/>
    </source>
</evidence>
<dbReference type="HAMAP" id="MF_01281">
    <property type="entry name" value="MTA_SAH_deamin"/>
    <property type="match status" value="1"/>
</dbReference>
<feature type="binding site" evidence="4">
    <location>
        <position position="69"/>
    </location>
    <ligand>
        <name>Zn(2+)</name>
        <dbReference type="ChEBI" id="CHEBI:29105"/>
    </ligand>
</feature>
<comment type="caution">
    <text evidence="4">Lacks conserved residue(s) required for the propagation of feature annotation.</text>
</comment>
<organism evidence="6 7">
    <name type="scientific">Desulfosarcina ovata subsp. ovata</name>
    <dbReference type="NCBI Taxonomy" id="2752305"/>
    <lineage>
        <taxon>Bacteria</taxon>
        <taxon>Pseudomonadati</taxon>
        <taxon>Thermodesulfobacteriota</taxon>
        <taxon>Desulfobacteria</taxon>
        <taxon>Desulfobacterales</taxon>
        <taxon>Desulfosarcinaceae</taxon>
        <taxon>Desulfosarcina</taxon>
    </lineage>
</organism>
<comment type="catalytic activity">
    <reaction evidence="4">
        <text>S-methyl-5'-thioadenosine + H2O + H(+) = S-methyl-5'-thioinosine + NH4(+)</text>
        <dbReference type="Rhea" id="RHEA:25025"/>
        <dbReference type="ChEBI" id="CHEBI:15377"/>
        <dbReference type="ChEBI" id="CHEBI:15378"/>
        <dbReference type="ChEBI" id="CHEBI:17509"/>
        <dbReference type="ChEBI" id="CHEBI:28938"/>
        <dbReference type="ChEBI" id="CHEBI:48595"/>
        <dbReference type="EC" id="3.5.4.31"/>
    </reaction>
</comment>
<dbReference type="Gene3D" id="2.30.40.10">
    <property type="entry name" value="Urease, subunit C, domain 1"/>
    <property type="match status" value="1"/>
</dbReference>
<feature type="binding site" evidence="4">
    <location>
        <position position="305"/>
    </location>
    <ligand>
        <name>substrate</name>
    </ligand>
</feature>
<reference evidence="6 7" key="1">
    <citation type="submission" date="2019-11" db="EMBL/GenBank/DDBJ databases">
        <title>Comparative genomics of hydrocarbon-degrading Desulfosarcina strains.</title>
        <authorList>
            <person name="Watanabe M."/>
            <person name="Kojima H."/>
            <person name="Fukui M."/>
        </authorList>
    </citation>
    <scope>NUCLEOTIDE SEQUENCE [LARGE SCALE GENOMIC DNA]</scope>
    <source>
        <strain evidence="7">oXyS1</strain>
    </source>
</reference>